<comment type="caution">
    <text evidence="7">Lacks conserved residue(s) required for the propagation of feature annotation.</text>
</comment>
<evidence type="ECO:0000256" key="6">
    <source>
        <dbReference type="ARBA" id="ARBA00023157"/>
    </source>
</evidence>
<name>A0AAD1TCV3_PELCU</name>
<dbReference type="EMBL" id="OW240922">
    <property type="protein sequence ID" value="CAH2323205.1"/>
    <property type="molecule type" value="Genomic_DNA"/>
</dbReference>
<keyword evidence="9" id="KW-0443">Lipid metabolism</keyword>
<dbReference type="SMART" id="SM00308">
    <property type="entry name" value="LH2"/>
    <property type="match status" value="1"/>
</dbReference>
<keyword evidence="6 9" id="KW-1015">Disulfide bond</keyword>
<dbReference type="FunFam" id="3.40.50.1820:FF:000033">
    <property type="entry name" value="Pancreatic triacylglycerol lipase"/>
    <property type="match status" value="2"/>
</dbReference>
<evidence type="ECO:0000256" key="3">
    <source>
        <dbReference type="ARBA" id="ARBA00022525"/>
    </source>
</evidence>
<feature type="domain" description="PLAT" evidence="10">
    <location>
        <begin position="770"/>
        <end position="862"/>
    </location>
</feature>
<evidence type="ECO:0000256" key="2">
    <source>
        <dbReference type="ARBA" id="ARBA00010701"/>
    </source>
</evidence>
<dbReference type="Proteomes" id="UP001295444">
    <property type="component" value="Chromosome 11"/>
</dbReference>
<dbReference type="PROSITE" id="PS50095">
    <property type="entry name" value="PLAT"/>
    <property type="match status" value="2"/>
</dbReference>
<dbReference type="SUPFAM" id="SSF53474">
    <property type="entry name" value="alpha/beta-Hydrolases"/>
    <property type="match status" value="2"/>
</dbReference>
<dbReference type="Pfam" id="PF01477">
    <property type="entry name" value="PLAT"/>
    <property type="match status" value="2"/>
</dbReference>
<evidence type="ECO:0000256" key="5">
    <source>
        <dbReference type="ARBA" id="ARBA00022837"/>
    </source>
</evidence>
<evidence type="ECO:0000313" key="11">
    <source>
        <dbReference type="EMBL" id="CAH2323205.1"/>
    </source>
</evidence>
<dbReference type="Gene3D" id="3.40.50.1820">
    <property type="entry name" value="alpha/beta hydrolase"/>
    <property type="match status" value="2"/>
</dbReference>
<evidence type="ECO:0000256" key="1">
    <source>
        <dbReference type="ARBA" id="ARBA00004613"/>
    </source>
</evidence>
<dbReference type="InterPro" id="IPR001024">
    <property type="entry name" value="PLAT/LH2_dom"/>
</dbReference>
<evidence type="ECO:0000259" key="10">
    <source>
        <dbReference type="PROSITE" id="PS50095"/>
    </source>
</evidence>
<dbReference type="InterPro" id="IPR029058">
    <property type="entry name" value="AB_hydrolase_fold"/>
</dbReference>
<dbReference type="CDD" id="cd00707">
    <property type="entry name" value="Pancreat_lipase_like"/>
    <property type="match status" value="2"/>
</dbReference>
<keyword evidence="5" id="KW-0106">Calcium</keyword>
<dbReference type="Pfam" id="PF00151">
    <property type="entry name" value="Lipase"/>
    <property type="match status" value="2"/>
</dbReference>
<sequence length="862" mass="94422">MGFQRLVSLVSASSPLTISASSFKPTRKSRFIIHGFTDDGENKWMQDMCKAMLQVEDVNCFCVDWSGGSRTVYTQASNNVRVVGAVVAHFIDTLVNNFGHSPSQVHVIGHSLGAHASGEVGKRRPGIGRITGLDPAEPYFQGTPIEVRLDPSDAHFVDVIHTDGSSVIGNAGLGGYGMSDMVGHLDFFPNGGERMAGCNQKSPNRMIDNDDVWGGVSDAFACNHLRSYRYYTESILSPKGFTGYPADSYDAFKLGVGFPCPSSGCPLMGHFADTYKGIVGNNQKYFLNTGDQKPFSRWRYKVTVHVKGNSNVLGYFEVALLGKSGTSEKQQMYNGHIRIGSSYTAFIDVETDVGALTKVKFYWKNSFLNLFKNSLYPEQITVQNGKDGQVDSRCLVTVRWDLSDQKHPGYGLARLAISCWANLLPFNDTAKGREVCYSRIGCFTDNVPWAGTVERPISQLPWAPEKINTRFLMFTKQNPTSFQEVSASNPSTISSSNFRTNRKSRFIIHGFIDKGEESWLTDMCKAMLTVEDVNCFCVDWSGGSRTLYTQASNNIRVVGAEVAYFIDILSSNFGYSPSNVHVIGHSLGAQAAGEVGKRRRGISRITGLDPAEPYFQGTPAEVRLDPSDGLFVDVIHTDAAPIIPNLGLGMSQLAGHLDFFPNGGEEMPGCAKNALSQIVDLDGIWQGTRDFVACNHLRSYKYYTESITNRDGFVGFPTSSYSSLNSGGGFPCPSKGCPLMGHYADSYSGVTSSSQKFYLKTGDSKNFSRWRYKVTVQLTASRDTSGYFNIALYGASGNTRQYQIYSGTLKSGASHTAYIDVETFVGSVTRVKFLWNNSVLNPLLPTVGATSVTVQYGKDGKT</sequence>
<dbReference type="InterPro" id="IPR013818">
    <property type="entry name" value="Lipase"/>
</dbReference>
<comment type="similarity">
    <text evidence="2 8">Belongs to the AB hydrolase superfamily. Lipase family.</text>
</comment>
<dbReference type="InterPro" id="IPR000734">
    <property type="entry name" value="TAG_lipase"/>
</dbReference>
<dbReference type="AlphaFoldDB" id="A0AAD1TCV3"/>
<reference evidence="11" key="1">
    <citation type="submission" date="2022-03" db="EMBL/GenBank/DDBJ databases">
        <authorList>
            <person name="Alioto T."/>
            <person name="Alioto T."/>
            <person name="Gomez Garrido J."/>
        </authorList>
    </citation>
    <scope>NUCLEOTIDE SEQUENCE</scope>
</reference>
<protein>
    <recommendedName>
        <fullName evidence="9">Triacylglycerol lipase</fullName>
        <ecNumber evidence="9">3.1.1.3</ecNumber>
    </recommendedName>
    <alternativeName>
        <fullName evidence="9">Pancreatic lipase</fullName>
    </alternativeName>
</protein>
<dbReference type="PANTHER" id="PTHR11610">
    <property type="entry name" value="LIPASE"/>
    <property type="match status" value="1"/>
</dbReference>
<dbReference type="GO" id="GO:0005615">
    <property type="term" value="C:extracellular space"/>
    <property type="evidence" value="ECO:0007669"/>
    <property type="project" value="TreeGrafter"/>
</dbReference>
<keyword evidence="9" id="KW-0442">Lipid degradation</keyword>
<evidence type="ECO:0000256" key="4">
    <source>
        <dbReference type="ARBA" id="ARBA00022723"/>
    </source>
</evidence>
<evidence type="ECO:0000313" key="12">
    <source>
        <dbReference type="Proteomes" id="UP001295444"/>
    </source>
</evidence>
<keyword evidence="4" id="KW-0479">Metal-binding</keyword>
<comment type="catalytic activity">
    <reaction evidence="9">
        <text>a triacylglycerol + H2O = a diacylglycerol + a fatty acid + H(+)</text>
        <dbReference type="Rhea" id="RHEA:12044"/>
        <dbReference type="ChEBI" id="CHEBI:15377"/>
        <dbReference type="ChEBI" id="CHEBI:15378"/>
        <dbReference type="ChEBI" id="CHEBI:17855"/>
        <dbReference type="ChEBI" id="CHEBI:18035"/>
        <dbReference type="ChEBI" id="CHEBI:28868"/>
        <dbReference type="EC" id="3.1.1.3"/>
    </reaction>
</comment>
<dbReference type="EC" id="3.1.1.3" evidence="9"/>
<organism evidence="11 12">
    <name type="scientific">Pelobates cultripes</name>
    <name type="common">Western spadefoot toad</name>
    <dbReference type="NCBI Taxonomy" id="61616"/>
    <lineage>
        <taxon>Eukaryota</taxon>
        <taxon>Metazoa</taxon>
        <taxon>Chordata</taxon>
        <taxon>Craniata</taxon>
        <taxon>Vertebrata</taxon>
        <taxon>Euteleostomi</taxon>
        <taxon>Amphibia</taxon>
        <taxon>Batrachia</taxon>
        <taxon>Anura</taxon>
        <taxon>Pelobatoidea</taxon>
        <taxon>Pelobatidae</taxon>
        <taxon>Pelobates</taxon>
    </lineage>
</organism>
<dbReference type="InterPro" id="IPR036392">
    <property type="entry name" value="PLAT/LH2_dom_sf"/>
</dbReference>
<accession>A0AAD1TCV3</accession>
<dbReference type="Gene3D" id="2.60.60.20">
    <property type="entry name" value="PLAT/LH2 domain"/>
    <property type="match status" value="2"/>
</dbReference>
<dbReference type="PRINTS" id="PR00823">
    <property type="entry name" value="PANCLIPASE"/>
</dbReference>
<dbReference type="SUPFAM" id="SSF49723">
    <property type="entry name" value="Lipase/lipooxygenase domain (PLAT/LH2 domain)"/>
    <property type="match status" value="2"/>
</dbReference>
<comment type="subcellular location">
    <subcellularLocation>
        <location evidence="1 9">Secreted</location>
    </subcellularLocation>
</comment>
<dbReference type="FunFam" id="2.60.60.20:FF:000003">
    <property type="entry name" value="Triacylglycerol lipase"/>
    <property type="match status" value="1"/>
</dbReference>
<dbReference type="InterPro" id="IPR033906">
    <property type="entry name" value="Lipase_N"/>
</dbReference>
<keyword evidence="3 9" id="KW-0964">Secreted</keyword>
<feature type="domain" description="PLAT" evidence="10">
    <location>
        <begin position="298"/>
        <end position="415"/>
    </location>
</feature>
<proteinExistence type="inferred from homology"/>
<dbReference type="PANTHER" id="PTHR11610:SF191">
    <property type="entry name" value="TRIACYLGLYCEROL LIPASE"/>
    <property type="match status" value="1"/>
</dbReference>
<evidence type="ECO:0000256" key="7">
    <source>
        <dbReference type="PROSITE-ProRule" id="PRU00152"/>
    </source>
</evidence>
<dbReference type="InterPro" id="IPR002331">
    <property type="entry name" value="Lipase_panc"/>
</dbReference>
<evidence type="ECO:0000256" key="9">
    <source>
        <dbReference type="RuleBase" id="RU362046"/>
    </source>
</evidence>
<dbReference type="GO" id="GO:0046872">
    <property type="term" value="F:metal ion binding"/>
    <property type="evidence" value="ECO:0007669"/>
    <property type="project" value="UniProtKB-KW"/>
</dbReference>
<keyword evidence="12" id="KW-1185">Reference proteome</keyword>
<dbReference type="GO" id="GO:0004465">
    <property type="term" value="F:lipoprotein lipase activity"/>
    <property type="evidence" value="ECO:0007669"/>
    <property type="project" value="TreeGrafter"/>
</dbReference>
<dbReference type="GO" id="GO:0016042">
    <property type="term" value="P:lipid catabolic process"/>
    <property type="evidence" value="ECO:0007669"/>
    <property type="project" value="UniProtKB-KW"/>
</dbReference>
<gene>
    <name evidence="11" type="ORF">PECUL_23A008989</name>
</gene>
<evidence type="ECO:0000256" key="8">
    <source>
        <dbReference type="RuleBase" id="RU004262"/>
    </source>
</evidence>
<dbReference type="PRINTS" id="PR00821">
    <property type="entry name" value="TAGLIPASE"/>
</dbReference>